<gene>
    <name evidence="2" type="ORF">BCR32DRAFT_8582</name>
</gene>
<name>A0A1Y1X8J8_9FUNG</name>
<reference evidence="2 3" key="2">
    <citation type="submission" date="2016-08" db="EMBL/GenBank/DDBJ databases">
        <title>Pervasive Adenine N6-methylation of Active Genes in Fungi.</title>
        <authorList>
            <consortium name="DOE Joint Genome Institute"/>
            <person name="Mondo S.J."/>
            <person name="Dannebaum R.O."/>
            <person name="Kuo R.C."/>
            <person name="Labutti K."/>
            <person name="Haridas S."/>
            <person name="Kuo A."/>
            <person name="Salamov A."/>
            <person name="Ahrendt S.R."/>
            <person name="Lipzen A."/>
            <person name="Sullivan W."/>
            <person name="Andreopoulos W.B."/>
            <person name="Clum A."/>
            <person name="Lindquist E."/>
            <person name="Daum C."/>
            <person name="Ramamoorthy G.K."/>
            <person name="Gryganskyi A."/>
            <person name="Culley D."/>
            <person name="Magnuson J.K."/>
            <person name="James T.Y."/>
            <person name="O'Malley M.A."/>
            <person name="Stajich J.E."/>
            <person name="Spatafora J.W."/>
            <person name="Visel A."/>
            <person name="Grigoriev I.V."/>
        </authorList>
    </citation>
    <scope>NUCLEOTIDE SEQUENCE [LARGE SCALE GENOMIC DNA]</scope>
    <source>
        <strain evidence="2 3">S4</strain>
    </source>
</reference>
<dbReference type="Gene3D" id="2.60.40.10">
    <property type="entry name" value="Immunoglobulins"/>
    <property type="match status" value="1"/>
</dbReference>
<evidence type="ECO:0000256" key="1">
    <source>
        <dbReference type="SAM" id="MobiDB-lite"/>
    </source>
</evidence>
<dbReference type="Proteomes" id="UP000193944">
    <property type="component" value="Unassembled WGS sequence"/>
</dbReference>
<proteinExistence type="predicted"/>
<feature type="compositionally biased region" description="Basic and acidic residues" evidence="1">
    <location>
        <begin position="605"/>
        <end position="620"/>
    </location>
</feature>
<sequence length="996" mass="115707">MNNKGVSYALFKDSLVPIEFNPVFYNEEFSEQFKIYNGCKYDVKVALDIVRYVGKKCIIMKDFSVVPKIINIFGNEGQNMSFNTYTIKGLIEYEYGDNISKILDDIKDNPYECSVRMSIVDGPEYTVPLSYYISVKSLKVIDIRRCMSETGNIDYDNESTVDVIDCGEKDMLVNVHYKLVLYNPGNIKIPFNIKTTNKNIFSLSVENGYINGKEHLKFDLIFKKYNFNDDEDIPQSIECIDNLLVICNNDKRFPYISIPVKGILVDNAEPISFPDPFEFPKAFKGMISYKILEWRNPLRRPINYRFIIAREYSDIFKVAESKFSDDFTNEVDGTIGARALCQMRLAFIPIINTQYKGTALLETEEGSFSIELLGNSENPKILINRSKVSFKNVKINLEKSETILISCGCSIPFTLNINYTNQTFYSKESTITLIPKEHIDLKIYFRPVSDKKESGELQFTYYNEIEKEQKVITSIKLYGNESISREKSYHTSSSEGPSSRSSHKTSAHSSNGEIIETTTSSESEEDKTDSENQKSPYYNDSTENESSENSFVESTDEKIEDRPISKHSQKSKINNNDEDYNEDTTSKPNIYETSRKSSRSHHSRHSEYSHHDIDKDNEKHEYKEKEKYKFDGTEEKIVFYNRKYEKLDENKFKIGYKMSPEQVKLFRENHTQKSLDELQDIMNNIFFLNDVDESKIPFDEILEKYRKGELTKNTLIGNEGEIYRSKSKLYVDNKGRIIDVNNIQNMELKFPHIKKHHTVKKQIEYENIGSHTVEMQAFDENGDPIKPGQELISKNKNVKYRISPSSSKIRPNSSEAFTISVEGIDIGNDKFNISLETKTKNPKRVNILSLVSVIPDLSEERMNALKNYSKVDQSVESKLMLPSPHNDELLKDELWKVLYPIIRVKMTKPSEEYYYIPYLEPIISEIDMSQLIQRPLAIPREIKKQRPVWYSNKIFMSFDHKENDSIPLTEKKIREDNAEKFVKQIEKKAIILKKRK</sequence>
<feature type="compositionally biased region" description="Basic and acidic residues" evidence="1">
    <location>
        <begin position="555"/>
        <end position="564"/>
    </location>
</feature>
<reference evidence="2 3" key="1">
    <citation type="submission" date="2016-08" db="EMBL/GenBank/DDBJ databases">
        <title>A Parts List for Fungal Cellulosomes Revealed by Comparative Genomics.</title>
        <authorList>
            <consortium name="DOE Joint Genome Institute"/>
            <person name="Haitjema C.H."/>
            <person name="Gilmore S.P."/>
            <person name="Henske J.K."/>
            <person name="Solomon K.V."/>
            <person name="De Groot R."/>
            <person name="Kuo A."/>
            <person name="Mondo S.J."/>
            <person name="Salamov A.A."/>
            <person name="Labutti K."/>
            <person name="Zhao Z."/>
            <person name="Chiniquy J."/>
            <person name="Barry K."/>
            <person name="Brewer H.M."/>
            <person name="Purvine S.O."/>
            <person name="Wright A.T."/>
            <person name="Boxma B."/>
            <person name="Van Alen T."/>
            <person name="Hackstein J.H."/>
            <person name="Baker S.E."/>
            <person name="Grigoriev I.V."/>
            <person name="O'Malley M.A."/>
        </authorList>
    </citation>
    <scope>NUCLEOTIDE SEQUENCE [LARGE SCALE GENOMIC DNA]</scope>
    <source>
        <strain evidence="2 3">S4</strain>
    </source>
</reference>
<dbReference type="SUPFAM" id="SSF49354">
    <property type="entry name" value="PapD-like"/>
    <property type="match status" value="1"/>
</dbReference>
<dbReference type="EMBL" id="MCFG01000112">
    <property type="protein sequence ID" value="ORX81746.1"/>
    <property type="molecule type" value="Genomic_DNA"/>
</dbReference>
<comment type="caution">
    <text evidence="2">The sequence shown here is derived from an EMBL/GenBank/DDBJ whole genome shotgun (WGS) entry which is preliminary data.</text>
</comment>
<dbReference type="OrthoDB" id="2155590at2759"/>
<accession>A0A1Y1X8J8</accession>
<dbReference type="InterPro" id="IPR008962">
    <property type="entry name" value="PapD-like_sf"/>
</dbReference>
<evidence type="ECO:0000313" key="2">
    <source>
        <dbReference type="EMBL" id="ORX81746.1"/>
    </source>
</evidence>
<organism evidence="2 3">
    <name type="scientific">Anaeromyces robustus</name>
    <dbReference type="NCBI Taxonomy" id="1754192"/>
    <lineage>
        <taxon>Eukaryota</taxon>
        <taxon>Fungi</taxon>
        <taxon>Fungi incertae sedis</taxon>
        <taxon>Chytridiomycota</taxon>
        <taxon>Chytridiomycota incertae sedis</taxon>
        <taxon>Neocallimastigomycetes</taxon>
        <taxon>Neocallimastigales</taxon>
        <taxon>Neocallimastigaceae</taxon>
        <taxon>Anaeromyces</taxon>
    </lineage>
</organism>
<protein>
    <submittedName>
        <fullName evidence="2">Uncharacterized protein</fullName>
    </submittedName>
</protein>
<evidence type="ECO:0000313" key="3">
    <source>
        <dbReference type="Proteomes" id="UP000193944"/>
    </source>
</evidence>
<feature type="region of interest" description="Disordered" evidence="1">
    <location>
        <begin position="484"/>
        <end position="620"/>
    </location>
</feature>
<dbReference type="AlphaFoldDB" id="A0A1Y1X8J8"/>
<dbReference type="InterPro" id="IPR013783">
    <property type="entry name" value="Ig-like_fold"/>
</dbReference>
<feature type="compositionally biased region" description="Low complexity" evidence="1">
    <location>
        <begin position="507"/>
        <end position="521"/>
    </location>
</feature>
<keyword evidence="3" id="KW-1185">Reference proteome</keyword>
<dbReference type="STRING" id="1754192.A0A1Y1X8J8"/>